<dbReference type="SUPFAM" id="SSF143100">
    <property type="entry name" value="TTHA1013/TTHA0281-like"/>
    <property type="match status" value="1"/>
</dbReference>
<protein>
    <recommendedName>
        <fullName evidence="3">Type II toxin-antitoxin system HicB family antitoxin</fullName>
    </recommendedName>
</protein>
<comment type="caution">
    <text evidence="1">The sequence shown here is derived from an EMBL/GenBank/DDBJ whole genome shotgun (WGS) entry which is preliminary data.</text>
</comment>
<dbReference type="Proteomes" id="UP000029003">
    <property type="component" value="Unassembled WGS sequence"/>
</dbReference>
<sequence>MSAQVKSVKIVYHRDKGAWWADSPDMPGFSAVGDTFDDTRKLALEDIPFYFDGNRPNIVDERMENGARLMPSNVMFLQIPDQGTSRIELARTGETESIISIDRTRRLQVA</sequence>
<evidence type="ECO:0000313" key="2">
    <source>
        <dbReference type="Proteomes" id="UP000029003"/>
    </source>
</evidence>
<name>A0A087E4H6_9BIFI</name>
<proteinExistence type="predicted"/>
<accession>A0A087E4H6</accession>
<gene>
    <name evidence="1" type="ORF">THER5_1140</name>
</gene>
<dbReference type="InterPro" id="IPR035069">
    <property type="entry name" value="TTHA1013/TTHA0281-like"/>
</dbReference>
<evidence type="ECO:0000313" key="1">
    <source>
        <dbReference type="EMBL" id="KFJ02677.1"/>
    </source>
</evidence>
<dbReference type="EMBL" id="JGZT01000006">
    <property type="protein sequence ID" value="KFJ02677.1"/>
    <property type="molecule type" value="Genomic_DNA"/>
</dbReference>
<dbReference type="AlphaFoldDB" id="A0A087E4H6"/>
<dbReference type="RefSeq" id="WP_029576419.1">
    <property type="nucleotide sequence ID" value="NZ_JGZT01000006.1"/>
</dbReference>
<organism evidence="1 2">
    <name type="scientific">Bifidobacterium thermacidophilum subsp. thermacidophilum</name>
    <dbReference type="NCBI Taxonomy" id="79262"/>
    <lineage>
        <taxon>Bacteria</taxon>
        <taxon>Bacillati</taxon>
        <taxon>Actinomycetota</taxon>
        <taxon>Actinomycetes</taxon>
        <taxon>Bifidobacteriales</taxon>
        <taxon>Bifidobacteriaceae</taxon>
        <taxon>Bifidobacterium</taxon>
    </lineage>
</organism>
<dbReference type="OrthoDB" id="7068289at2"/>
<reference evidence="1 2" key="1">
    <citation type="submission" date="2014-03" db="EMBL/GenBank/DDBJ databases">
        <title>Genomics of Bifidobacteria.</title>
        <authorList>
            <person name="Ventura M."/>
            <person name="Milani C."/>
            <person name="Lugli G.A."/>
        </authorList>
    </citation>
    <scope>NUCLEOTIDE SEQUENCE [LARGE SCALE GENOMIC DNA]</scope>
    <source>
        <strain evidence="1 2">LMG 21395</strain>
    </source>
</reference>
<evidence type="ECO:0008006" key="3">
    <source>
        <dbReference type="Google" id="ProtNLM"/>
    </source>
</evidence>